<protein>
    <submittedName>
        <fullName evidence="4">Uncharacterized protein</fullName>
    </submittedName>
</protein>
<dbReference type="AlphaFoldDB" id="A0A433A0A0"/>
<feature type="chain" id="PRO_5019427400" evidence="3">
    <location>
        <begin position="22"/>
        <end position="79"/>
    </location>
</feature>
<evidence type="ECO:0000256" key="3">
    <source>
        <dbReference type="SAM" id="SignalP"/>
    </source>
</evidence>
<proteinExistence type="predicted"/>
<keyword evidence="1" id="KW-0719">Serine esterase</keyword>
<dbReference type="OrthoDB" id="194865at2759"/>
<evidence type="ECO:0000313" key="4">
    <source>
        <dbReference type="EMBL" id="RUO96134.1"/>
    </source>
</evidence>
<keyword evidence="5" id="KW-1185">Reference proteome</keyword>
<feature type="signal peptide" evidence="3">
    <location>
        <begin position="1"/>
        <end position="21"/>
    </location>
</feature>
<dbReference type="GO" id="GO:0051723">
    <property type="term" value="F:protein methylesterase activity"/>
    <property type="evidence" value="ECO:0007669"/>
    <property type="project" value="InterPro"/>
</dbReference>
<keyword evidence="3" id="KW-0732">Signal</keyword>
<dbReference type="PANTHER" id="PTHR14189:SF0">
    <property type="entry name" value="PROTEIN PHOSPHATASE METHYLESTERASE 1"/>
    <property type="match status" value="1"/>
</dbReference>
<evidence type="ECO:0000313" key="5">
    <source>
        <dbReference type="Proteomes" id="UP000268093"/>
    </source>
</evidence>
<reference evidence="4 5" key="1">
    <citation type="journal article" date="2018" name="New Phytol.">
        <title>Phylogenomics of Endogonaceae and evolution of mycorrhizas within Mucoromycota.</title>
        <authorList>
            <person name="Chang Y."/>
            <person name="Desiro A."/>
            <person name="Na H."/>
            <person name="Sandor L."/>
            <person name="Lipzen A."/>
            <person name="Clum A."/>
            <person name="Barry K."/>
            <person name="Grigoriev I.V."/>
            <person name="Martin F.M."/>
            <person name="Stajich J.E."/>
            <person name="Smith M.E."/>
            <person name="Bonito G."/>
            <person name="Spatafora J.W."/>
        </authorList>
    </citation>
    <scope>NUCLEOTIDE SEQUENCE [LARGE SCALE GENOMIC DNA]</scope>
    <source>
        <strain evidence="4 5">GMNB39</strain>
    </source>
</reference>
<dbReference type="PANTHER" id="PTHR14189">
    <property type="entry name" value="PROTEIN PHOSPHATASE METHYLESTERASE-1 RELATED"/>
    <property type="match status" value="1"/>
</dbReference>
<dbReference type="InterPro" id="IPR029058">
    <property type="entry name" value="AB_hydrolase_fold"/>
</dbReference>
<evidence type="ECO:0000256" key="2">
    <source>
        <dbReference type="ARBA" id="ARBA00022801"/>
    </source>
</evidence>
<accession>A0A433A0A0</accession>
<dbReference type="EMBL" id="RBNI01023180">
    <property type="protein sequence ID" value="RUO96134.1"/>
    <property type="molecule type" value="Genomic_DNA"/>
</dbReference>
<dbReference type="Gene3D" id="3.40.50.1820">
    <property type="entry name" value="alpha/beta hydrolase"/>
    <property type="match status" value="1"/>
</dbReference>
<organism evidence="4 5">
    <name type="scientific">Jimgerdemannia flammicorona</name>
    <dbReference type="NCBI Taxonomy" id="994334"/>
    <lineage>
        <taxon>Eukaryota</taxon>
        <taxon>Fungi</taxon>
        <taxon>Fungi incertae sedis</taxon>
        <taxon>Mucoromycota</taxon>
        <taxon>Mucoromycotina</taxon>
        <taxon>Endogonomycetes</taxon>
        <taxon>Endogonales</taxon>
        <taxon>Endogonaceae</taxon>
        <taxon>Jimgerdemannia</taxon>
    </lineage>
</organism>
<keyword evidence="2" id="KW-0378">Hydrolase</keyword>
<dbReference type="InterPro" id="IPR016812">
    <property type="entry name" value="PPase_methylesterase_euk"/>
</dbReference>
<gene>
    <name evidence="4" type="ORF">BC936DRAFT_142567</name>
</gene>
<sequence length="79" mass="8684">MGLLFSSFMPVLLCATRNSMGGSVVTDVAHKQLLKPFHVLGLAVLDVVEGSAMEALSSMLSYLRTRPTQFRSLEQAIEW</sequence>
<feature type="non-terminal residue" evidence="4">
    <location>
        <position position="79"/>
    </location>
</feature>
<name>A0A433A0A0_9FUNG</name>
<evidence type="ECO:0000256" key="1">
    <source>
        <dbReference type="ARBA" id="ARBA00022487"/>
    </source>
</evidence>
<comment type="caution">
    <text evidence="4">The sequence shown here is derived from an EMBL/GenBank/DDBJ whole genome shotgun (WGS) entry which is preliminary data.</text>
</comment>
<dbReference type="Proteomes" id="UP000268093">
    <property type="component" value="Unassembled WGS sequence"/>
</dbReference>